<dbReference type="InterPro" id="IPR011990">
    <property type="entry name" value="TPR-like_helical_dom_sf"/>
</dbReference>
<evidence type="ECO:0000313" key="5">
    <source>
        <dbReference type="Proteomes" id="UP000636505"/>
    </source>
</evidence>
<dbReference type="SMART" id="SM00028">
    <property type="entry name" value="TPR"/>
    <property type="match status" value="1"/>
</dbReference>
<gene>
    <name evidence="4" type="ORF">IQ241_01745</name>
</gene>
<evidence type="ECO:0000313" key="4">
    <source>
        <dbReference type="EMBL" id="MBE9076027.1"/>
    </source>
</evidence>
<feature type="repeat" description="TPR" evidence="1">
    <location>
        <begin position="8"/>
        <end position="41"/>
    </location>
</feature>
<keyword evidence="1" id="KW-0802">TPR repeat</keyword>
<feature type="compositionally biased region" description="Polar residues" evidence="2">
    <location>
        <begin position="115"/>
        <end position="124"/>
    </location>
</feature>
<dbReference type="SUPFAM" id="SSF48452">
    <property type="entry name" value="TPR-like"/>
    <property type="match status" value="1"/>
</dbReference>
<evidence type="ECO:0000256" key="3">
    <source>
        <dbReference type="SAM" id="Phobius"/>
    </source>
</evidence>
<dbReference type="PANTHER" id="PTHR36761:SF2">
    <property type="entry name" value="ORF03 PROTEIN"/>
    <property type="match status" value="1"/>
</dbReference>
<sequence length="172" mass="19117">MGSEREQVQTVYRLGQAAFERGRYREAIAAFEQALELASKNTVLGGEIQMWLVNAYAAGGRQADAIALCRRLTRHPDTETKQQSKRLLYILEAPRLALKPEWVTQIPDLSGLADGQTTLESPYSQKPKRSRRARVAEPEPVDLNQVNTADNQFVWVALVGAAIVLGGLLWLS</sequence>
<keyword evidence="3" id="KW-0812">Transmembrane</keyword>
<dbReference type="InterPro" id="IPR019734">
    <property type="entry name" value="TPR_rpt"/>
</dbReference>
<evidence type="ECO:0000256" key="2">
    <source>
        <dbReference type="SAM" id="MobiDB-lite"/>
    </source>
</evidence>
<organism evidence="4 5">
    <name type="scientific">Vasconcelosia minhoensis LEGE 07310</name>
    <dbReference type="NCBI Taxonomy" id="915328"/>
    <lineage>
        <taxon>Bacteria</taxon>
        <taxon>Bacillati</taxon>
        <taxon>Cyanobacteriota</taxon>
        <taxon>Cyanophyceae</taxon>
        <taxon>Nodosilineales</taxon>
        <taxon>Cymatolegaceae</taxon>
        <taxon>Vasconcelosia</taxon>
        <taxon>Vasconcelosia minhoensis</taxon>
    </lineage>
</organism>
<feature type="region of interest" description="Disordered" evidence="2">
    <location>
        <begin position="114"/>
        <end position="137"/>
    </location>
</feature>
<evidence type="ECO:0000256" key="1">
    <source>
        <dbReference type="PROSITE-ProRule" id="PRU00339"/>
    </source>
</evidence>
<dbReference type="Pfam" id="PF13432">
    <property type="entry name" value="TPR_16"/>
    <property type="match status" value="1"/>
</dbReference>
<dbReference type="RefSeq" id="WP_193904688.1">
    <property type="nucleotide sequence ID" value="NZ_JADEXG010000002.1"/>
</dbReference>
<keyword evidence="3" id="KW-1133">Transmembrane helix</keyword>
<dbReference type="Gene3D" id="1.25.40.10">
    <property type="entry name" value="Tetratricopeptide repeat domain"/>
    <property type="match status" value="1"/>
</dbReference>
<protein>
    <submittedName>
        <fullName evidence="4">Tetratricopeptide repeat protein</fullName>
    </submittedName>
</protein>
<name>A0A8J7DA46_9CYAN</name>
<dbReference type="EMBL" id="JADEXG010000002">
    <property type="protein sequence ID" value="MBE9076027.1"/>
    <property type="molecule type" value="Genomic_DNA"/>
</dbReference>
<comment type="caution">
    <text evidence="4">The sequence shown here is derived from an EMBL/GenBank/DDBJ whole genome shotgun (WGS) entry which is preliminary data.</text>
</comment>
<dbReference type="PROSITE" id="PS50005">
    <property type="entry name" value="TPR"/>
    <property type="match status" value="1"/>
</dbReference>
<keyword evidence="5" id="KW-1185">Reference proteome</keyword>
<keyword evidence="3" id="KW-0472">Membrane</keyword>
<reference evidence="4" key="1">
    <citation type="submission" date="2020-10" db="EMBL/GenBank/DDBJ databases">
        <authorList>
            <person name="Castelo-Branco R."/>
            <person name="Eusebio N."/>
            <person name="Adriana R."/>
            <person name="Vieira A."/>
            <person name="Brugerolle De Fraissinette N."/>
            <person name="Rezende De Castro R."/>
            <person name="Schneider M.P."/>
            <person name="Vasconcelos V."/>
            <person name="Leao P.N."/>
        </authorList>
    </citation>
    <scope>NUCLEOTIDE SEQUENCE</scope>
    <source>
        <strain evidence="4">LEGE 07310</strain>
    </source>
</reference>
<dbReference type="AlphaFoldDB" id="A0A8J7DA46"/>
<feature type="transmembrane region" description="Helical" evidence="3">
    <location>
        <begin position="153"/>
        <end position="171"/>
    </location>
</feature>
<proteinExistence type="predicted"/>
<dbReference type="Proteomes" id="UP000636505">
    <property type="component" value="Unassembled WGS sequence"/>
</dbReference>
<accession>A0A8J7DA46</accession>
<dbReference type="PROSITE" id="PS50293">
    <property type="entry name" value="TPR_REGION"/>
    <property type="match status" value="1"/>
</dbReference>
<dbReference type="PANTHER" id="PTHR36761">
    <property type="entry name" value="ORF03 PROTEIN"/>
    <property type="match status" value="1"/>
</dbReference>